<keyword evidence="8" id="KW-1185">Reference proteome</keyword>
<dbReference type="InterPro" id="IPR013525">
    <property type="entry name" value="ABC2_TM"/>
</dbReference>
<dbReference type="Pfam" id="PF01061">
    <property type="entry name" value="ABC2_membrane"/>
    <property type="match status" value="1"/>
</dbReference>
<evidence type="ECO:0000313" key="7">
    <source>
        <dbReference type="EMBL" id="KRL54694.1"/>
    </source>
</evidence>
<reference evidence="7 8" key="1">
    <citation type="journal article" date="2015" name="Genome Announc.">
        <title>Expanding the biotechnology potential of lactobacilli through comparative genomics of 213 strains and associated genera.</title>
        <authorList>
            <person name="Sun Z."/>
            <person name="Harris H.M."/>
            <person name="McCann A."/>
            <person name="Guo C."/>
            <person name="Argimon S."/>
            <person name="Zhang W."/>
            <person name="Yang X."/>
            <person name="Jeffery I.B."/>
            <person name="Cooney J.C."/>
            <person name="Kagawa T.F."/>
            <person name="Liu W."/>
            <person name="Song Y."/>
            <person name="Salvetti E."/>
            <person name="Wrobel A."/>
            <person name="Rasinkangas P."/>
            <person name="Parkhill J."/>
            <person name="Rea M.C."/>
            <person name="O'Sullivan O."/>
            <person name="Ritari J."/>
            <person name="Douillard F.P."/>
            <person name="Paul Ross R."/>
            <person name="Yang R."/>
            <person name="Briner A.E."/>
            <person name="Felis G.E."/>
            <person name="de Vos W.M."/>
            <person name="Barrangou R."/>
            <person name="Klaenhammer T.R."/>
            <person name="Caufield P.W."/>
            <person name="Cui Y."/>
            <person name="Zhang H."/>
            <person name="O'Toole P.W."/>
        </authorList>
    </citation>
    <scope>NUCLEOTIDE SEQUENCE [LARGE SCALE GENOMIC DNA]</scope>
    <source>
        <strain evidence="7 8">DSM 15707</strain>
    </source>
</reference>
<feature type="transmembrane region" description="Helical" evidence="5">
    <location>
        <begin position="104"/>
        <end position="128"/>
    </location>
</feature>
<feature type="domain" description="ABC-2 type transporter transmembrane" evidence="6">
    <location>
        <begin position="5"/>
        <end position="220"/>
    </location>
</feature>
<feature type="transmembrane region" description="Helical" evidence="5">
    <location>
        <begin position="16"/>
        <end position="37"/>
    </location>
</feature>
<name>A0A0R1RD05_9LACO</name>
<keyword evidence="2 5" id="KW-0812">Transmembrane</keyword>
<gene>
    <name evidence="7" type="ORF">FC70_GL001493</name>
</gene>
<dbReference type="STRING" id="1423778.FC70_GL001493"/>
<dbReference type="InterPro" id="IPR051784">
    <property type="entry name" value="Nod_factor_ABC_transporter"/>
</dbReference>
<feature type="transmembrane region" description="Helical" evidence="5">
    <location>
        <begin position="175"/>
        <end position="193"/>
    </location>
</feature>
<dbReference type="PANTHER" id="PTHR43229">
    <property type="entry name" value="NODULATION PROTEIN J"/>
    <property type="match status" value="1"/>
</dbReference>
<proteinExistence type="predicted"/>
<organism evidence="7 8">
    <name type="scientific">Paucilactobacillus oligofermentans DSM 15707 = LMG 22743</name>
    <dbReference type="NCBI Taxonomy" id="1423778"/>
    <lineage>
        <taxon>Bacteria</taxon>
        <taxon>Bacillati</taxon>
        <taxon>Bacillota</taxon>
        <taxon>Bacilli</taxon>
        <taxon>Lactobacillales</taxon>
        <taxon>Lactobacillaceae</taxon>
        <taxon>Paucilactobacillus</taxon>
    </lineage>
</organism>
<feature type="transmembrane region" description="Helical" evidence="5">
    <location>
        <begin position="140"/>
        <end position="163"/>
    </location>
</feature>
<keyword evidence="3 5" id="KW-1133">Transmembrane helix</keyword>
<dbReference type="AlphaFoldDB" id="A0A0R1RD05"/>
<sequence length="289" mass="31924">MVGLIKRNLRLQFNSFGGVSLSLMGAIISFVLYLVFLRQSIASGLSRVPDLKQILDPWLMGGTLTITAITTTANSLGQMVKDRDNGALRDLLLTRPSYYHIQGAYVLSTILIGIVMQGLVMTFMSLYFSLMDAMTFRLDWVLPILIVMILSSVVWTTVNMLLLSFINNVDSLSKFNSIIGTAAGFFACVYMPIGLIPTSAQWLIEFTPAPYNAALFRQILLKDPLNNSFKNATPAVLNDFKESMGIGININGLTTVYSNILLLVGFTMITIIAILIVTNILKRGVLKRH</sequence>
<evidence type="ECO:0000313" key="8">
    <source>
        <dbReference type="Proteomes" id="UP000051697"/>
    </source>
</evidence>
<dbReference type="PANTHER" id="PTHR43229:SF2">
    <property type="entry name" value="NODULATION PROTEIN J"/>
    <property type="match status" value="1"/>
</dbReference>
<dbReference type="RefSeq" id="WP_057890419.1">
    <property type="nucleotide sequence ID" value="NZ_AZFE01000032.1"/>
</dbReference>
<feature type="transmembrane region" description="Helical" evidence="5">
    <location>
        <begin position="260"/>
        <end position="281"/>
    </location>
</feature>
<accession>A0A0R1RD05</accession>
<dbReference type="KEGG" id="lol:LACOL_1087"/>
<evidence type="ECO:0000256" key="3">
    <source>
        <dbReference type="ARBA" id="ARBA00022989"/>
    </source>
</evidence>
<dbReference type="PATRIC" id="fig|1423778.4.peg.1529"/>
<dbReference type="OrthoDB" id="162334at2"/>
<evidence type="ECO:0000256" key="5">
    <source>
        <dbReference type="SAM" id="Phobius"/>
    </source>
</evidence>
<dbReference type="EMBL" id="AZFE01000032">
    <property type="protein sequence ID" value="KRL54694.1"/>
    <property type="molecule type" value="Genomic_DNA"/>
</dbReference>
<protein>
    <recommendedName>
        <fullName evidence="6">ABC-2 type transporter transmembrane domain-containing protein</fullName>
    </recommendedName>
</protein>
<comment type="subcellular location">
    <subcellularLocation>
        <location evidence="1">Membrane</location>
        <topology evidence="1">Multi-pass membrane protein</topology>
    </subcellularLocation>
</comment>
<keyword evidence="4 5" id="KW-0472">Membrane</keyword>
<dbReference type="GO" id="GO:0016020">
    <property type="term" value="C:membrane"/>
    <property type="evidence" value="ECO:0007669"/>
    <property type="project" value="UniProtKB-SubCell"/>
</dbReference>
<dbReference type="GO" id="GO:0140359">
    <property type="term" value="F:ABC-type transporter activity"/>
    <property type="evidence" value="ECO:0007669"/>
    <property type="project" value="InterPro"/>
</dbReference>
<evidence type="ECO:0000256" key="4">
    <source>
        <dbReference type="ARBA" id="ARBA00023136"/>
    </source>
</evidence>
<evidence type="ECO:0000259" key="6">
    <source>
        <dbReference type="Pfam" id="PF01061"/>
    </source>
</evidence>
<evidence type="ECO:0000256" key="1">
    <source>
        <dbReference type="ARBA" id="ARBA00004141"/>
    </source>
</evidence>
<dbReference type="Proteomes" id="UP000051697">
    <property type="component" value="Unassembled WGS sequence"/>
</dbReference>
<comment type="caution">
    <text evidence="7">The sequence shown here is derived from an EMBL/GenBank/DDBJ whole genome shotgun (WGS) entry which is preliminary data.</text>
</comment>
<evidence type="ECO:0000256" key="2">
    <source>
        <dbReference type="ARBA" id="ARBA00022692"/>
    </source>
</evidence>